<evidence type="ECO:0000313" key="3">
    <source>
        <dbReference type="Proteomes" id="UP000036987"/>
    </source>
</evidence>
<dbReference type="OrthoDB" id="2192888at2759"/>
<evidence type="ECO:0000313" key="2">
    <source>
        <dbReference type="EMBL" id="KMZ74757.1"/>
    </source>
</evidence>
<comment type="caution">
    <text evidence="2">The sequence shown here is derived from an EMBL/GenBank/DDBJ whole genome shotgun (WGS) entry which is preliminary data.</text>
</comment>
<organism evidence="2 3">
    <name type="scientific">Zostera marina</name>
    <name type="common">Eelgrass</name>
    <dbReference type="NCBI Taxonomy" id="29655"/>
    <lineage>
        <taxon>Eukaryota</taxon>
        <taxon>Viridiplantae</taxon>
        <taxon>Streptophyta</taxon>
        <taxon>Embryophyta</taxon>
        <taxon>Tracheophyta</taxon>
        <taxon>Spermatophyta</taxon>
        <taxon>Magnoliopsida</taxon>
        <taxon>Liliopsida</taxon>
        <taxon>Zosteraceae</taxon>
        <taxon>Zostera</taxon>
    </lineage>
</organism>
<dbReference type="PANTHER" id="PTHR48412:SF1">
    <property type="entry name" value="ARM REPEAT SUPERFAMILY PROTEIN"/>
    <property type="match status" value="1"/>
</dbReference>
<evidence type="ECO:0008006" key="4">
    <source>
        <dbReference type="Google" id="ProtNLM"/>
    </source>
</evidence>
<evidence type="ECO:0000256" key="1">
    <source>
        <dbReference type="SAM" id="MobiDB-lite"/>
    </source>
</evidence>
<dbReference type="InterPro" id="IPR016024">
    <property type="entry name" value="ARM-type_fold"/>
</dbReference>
<protein>
    <recommendedName>
        <fullName evidence="4">Ribosomal RNA-processing protein 12-like conserved domain-containing protein</fullName>
    </recommendedName>
</protein>
<sequence>CLLLELASCFVPGADEDLIGKIYHYVRHSLLAMDDIYRSQAFLSLSSILKDNNSFCYENIDELMTLVTGVKSNTDINILRSRFTCLHFLLLHLMKCGKEELKEKAFLILNEIILTLKDSDKDVRKTAYDMLFAIACSFKDSQSANSESPLHELLTMIIGYFSDSPPQIMSGAVAALSLLLYKDADLCLSVHDFLPSILALLKRKDPDVIKAVLGFIKVLVSSLHANQLSKLLFDIANAILPWSAVSKNHFKSKVKMIFEIILRKCGADSVNMVVPEKYRCFIKTIEEQRQKTRASLKGDGKSNSQSMQAESTEKRMKKRKYSDGPPSNDKNTGTRKNWNERPFHDKIHKKFKGKNNRGCNFVSKSPSNEKYSNKRKRTEEQPDWKVKKMKEQGKKNNRSEGKKSRGQIKKKTGQFNKMRSKINKAM</sequence>
<dbReference type="Proteomes" id="UP000036987">
    <property type="component" value="Unassembled WGS sequence"/>
</dbReference>
<feature type="compositionally biased region" description="Basic and acidic residues" evidence="1">
    <location>
        <begin position="377"/>
        <end position="403"/>
    </location>
</feature>
<feature type="non-terminal residue" evidence="2">
    <location>
        <position position="1"/>
    </location>
</feature>
<keyword evidence="3" id="KW-1185">Reference proteome</keyword>
<dbReference type="SUPFAM" id="SSF48371">
    <property type="entry name" value="ARM repeat"/>
    <property type="match status" value="1"/>
</dbReference>
<dbReference type="InterPro" id="IPR011989">
    <property type="entry name" value="ARM-like"/>
</dbReference>
<proteinExistence type="predicted"/>
<feature type="compositionally biased region" description="Polar residues" evidence="1">
    <location>
        <begin position="301"/>
        <end position="310"/>
    </location>
</feature>
<dbReference type="EMBL" id="LFYR01000244">
    <property type="protein sequence ID" value="KMZ74757.1"/>
    <property type="molecule type" value="Genomic_DNA"/>
</dbReference>
<feature type="region of interest" description="Disordered" evidence="1">
    <location>
        <begin position="292"/>
        <end position="426"/>
    </location>
</feature>
<name>A0A0K9Q2P0_ZOSMR</name>
<gene>
    <name evidence="2" type="ORF">ZOSMA_122G00270</name>
</gene>
<feature type="compositionally biased region" description="Basic residues" evidence="1">
    <location>
        <begin position="346"/>
        <end position="355"/>
    </location>
</feature>
<feature type="compositionally biased region" description="Basic residues" evidence="1">
    <location>
        <begin position="404"/>
        <end position="426"/>
    </location>
</feature>
<dbReference type="STRING" id="29655.A0A0K9Q2P0"/>
<dbReference type="Gene3D" id="1.25.10.10">
    <property type="entry name" value="Leucine-rich Repeat Variant"/>
    <property type="match status" value="1"/>
</dbReference>
<reference evidence="3" key="1">
    <citation type="journal article" date="2016" name="Nature">
        <title>The genome of the seagrass Zostera marina reveals angiosperm adaptation to the sea.</title>
        <authorList>
            <person name="Olsen J.L."/>
            <person name="Rouze P."/>
            <person name="Verhelst B."/>
            <person name="Lin Y.-C."/>
            <person name="Bayer T."/>
            <person name="Collen J."/>
            <person name="Dattolo E."/>
            <person name="De Paoli E."/>
            <person name="Dittami S."/>
            <person name="Maumus F."/>
            <person name="Michel G."/>
            <person name="Kersting A."/>
            <person name="Lauritano C."/>
            <person name="Lohaus R."/>
            <person name="Toepel M."/>
            <person name="Tonon T."/>
            <person name="Vanneste K."/>
            <person name="Amirebrahimi M."/>
            <person name="Brakel J."/>
            <person name="Bostroem C."/>
            <person name="Chovatia M."/>
            <person name="Grimwood J."/>
            <person name="Jenkins J.W."/>
            <person name="Jueterbock A."/>
            <person name="Mraz A."/>
            <person name="Stam W.T."/>
            <person name="Tice H."/>
            <person name="Bornberg-Bauer E."/>
            <person name="Green P.J."/>
            <person name="Pearson G.A."/>
            <person name="Procaccini G."/>
            <person name="Duarte C.M."/>
            <person name="Schmutz J."/>
            <person name="Reusch T.B.H."/>
            <person name="Van de Peer Y."/>
        </authorList>
    </citation>
    <scope>NUCLEOTIDE SEQUENCE [LARGE SCALE GENOMIC DNA]</scope>
    <source>
        <strain evidence="3">cv. Finnish</strain>
    </source>
</reference>
<dbReference type="PANTHER" id="PTHR48412">
    <property type="entry name" value="ARM REPEAT SUPERFAMILY PROTEIN"/>
    <property type="match status" value="1"/>
</dbReference>
<dbReference type="AlphaFoldDB" id="A0A0K9Q2P0"/>
<accession>A0A0K9Q2P0</accession>